<evidence type="ECO:0000256" key="11">
    <source>
        <dbReference type="ARBA" id="ARBA00023326"/>
    </source>
</evidence>
<keyword evidence="3" id="KW-0812">Transmembrane</keyword>
<reference evidence="15 16" key="1">
    <citation type="submission" date="2019-10" db="EMBL/GenBank/DDBJ databases">
        <title>Georgenia wutianyii sp. nov. and Georgenia yuyongxinii sp. nov. isolated from plateau pika (Ochotona curzoniae) in the Qinghai-Tibet plateau of China.</title>
        <authorList>
            <person name="Tian Z."/>
        </authorList>
    </citation>
    <scope>NUCLEOTIDE SEQUENCE [LARGE SCALE GENOMIC DNA]</scope>
    <source>
        <strain evidence="15 16">JCM 19765</strain>
    </source>
</reference>
<evidence type="ECO:0000259" key="13">
    <source>
        <dbReference type="PROSITE" id="PS50093"/>
    </source>
</evidence>
<feature type="domain" description="Fibronectin type-III" evidence="14">
    <location>
        <begin position="534"/>
        <end position="637"/>
    </location>
</feature>
<keyword evidence="4" id="KW-0732">Signal</keyword>
<dbReference type="SUPFAM" id="SSF75011">
    <property type="entry name" value="3-carboxy-cis,cis-mucoante lactonizing enzyme"/>
    <property type="match status" value="1"/>
</dbReference>
<evidence type="ECO:0000256" key="7">
    <source>
        <dbReference type="ARBA" id="ARBA00023136"/>
    </source>
</evidence>
<dbReference type="InterPro" id="IPR000601">
    <property type="entry name" value="PKD_dom"/>
</dbReference>
<dbReference type="InterPro" id="IPR036116">
    <property type="entry name" value="FN3_sf"/>
</dbReference>
<evidence type="ECO:0000313" key="16">
    <source>
        <dbReference type="Proteomes" id="UP000437709"/>
    </source>
</evidence>
<evidence type="ECO:0000313" key="15">
    <source>
        <dbReference type="EMBL" id="MPV36571.1"/>
    </source>
</evidence>
<comment type="caution">
    <text evidence="15">The sequence shown here is derived from an EMBL/GenBank/DDBJ whole genome shotgun (WGS) entry which is preliminary data.</text>
</comment>
<dbReference type="InterPro" id="IPR035986">
    <property type="entry name" value="PKD_dom_sf"/>
</dbReference>
<accession>A0A6N7EGQ0</accession>
<evidence type="ECO:0000256" key="9">
    <source>
        <dbReference type="ARBA" id="ARBA00023273"/>
    </source>
</evidence>
<dbReference type="GO" id="GO:0000272">
    <property type="term" value="P:polysaccharide catabolic process"/>
    <property type="evidence" value="ECO:0007669"/>
    <property type="project" value="UniProtKB-KW"/>
</dbReference>
<evidence type="ECO:0000256" key="5">
    <source>
        <dbReference type="ARBA" id="ARBA00022737"/>
    </source>
</evidence>
<dbReference type="InterPro" id="IPR013783">
    <property type="entry name" value="Ig-like_fold"/>
</dbReference>
<dbReference type="SUPFAM" id="SSF49299">
    <property type="entry name" value="PKD domain"/>
    <property type="match status" value="3"/>
</dbReference>
<dbReference type="CDD" id="cd00110">
    <property type="entry name" value="LamG"/>
    <property type="match status" value="1"/>
</dbReference>
<dbReference type="CDD" id="cd00063">
    <property type="entry name" value="FN3"/>
    <property type="match status" value="1"/>
</dbReference>
<proteinExistence type="predicted"/>
<feature type="domain" description="PKD" evidence="13">
    <location>
        <begin position="1037"/>
        <end position="1125"/>
    </location>
</feature>
<evidence type="ECO:0000256" key="2">
    <source>
        <dbReference type="ARBA" id="ARBA00004316"/>
    </source>
</evidence>
<dbReference type="GO" id="GO:0006816">
    <property type="term" value="P:calcium ion transport"/>
    <property type="evidence" value="ECO:0007669"/>
    <property type="project" value="TreeGrafter"/>
</dbReference>
<dbReference type="GO" id="GO:0005886">
    <property type="term" value="C:plasma membrane"/>
    <property type="evidence" value="ECO:0007669"/>
    <property type="project" value="TreeGrafter"/>
</dbReference>
<evidence type="ECO:0000256" key="1">
    <source>
        <dbReference type="ARBA" id="ARBA00004141"/>
    </source>
</evidence>
<feature type="domain" description="PKD" evidence="13">
    <location>
        <begin position="954"/>
        <end position="1039"/>
    </location>
</feature>
<dbReference type="InterPro" id="IPR003961">
    <property type="entry name" value="FN3_dom"/>
</dbReference>
<evidence type="ECO:0000256" key="12">
    <source>
        <dbReference type="SAM" id="MobiDB-lite"/>
    </source>
</evidence>
<dbReference type="GO" id="GO:0005261">
    <property type="term" value="F:monoatomic cation channel activity"/>
    <property type="evidence" value="ECO:0007669"/>
    <property type="project" value="TreeGrafter"/>
</dbReference>
<keyword evidence="11" id="KW-0119">Carbohydrate metabolism</keyword>
<protein>
    <submittedName>
        <fullName evidence="15">PKD domain-containing protein</fullName>
    </submittedName>
</protein>
<keyword evidence="10" id="KW-0326">Glycosidase</keyword>
<organism evidence="15 16">
    <name type="scientific">Georgenia subflava</name>
    <dbReference type="NCBI Taxonomy" id="1622177"/>
    <lineage>
        <taxon>Bacteria</taxon>
        <taxon>Bacillati</taxon>
        <taxon>Actinomycetota</taxon>
        <taxon>Actinomycetes</taxon>
        <taxon>Micrococcales</taxon>
        <taxon>Bogoriellaceae</taxon>
        <taxon>Georgenia</taxon>
    </lineage>
</organism>
<evidence type="ECO:0000256" key="3">
    <source>
        <dbReference type="ARBA" id="ARBA00022692"/>
    </source>
</evidence>
<feature type="compositionally biased region" description="Low complexity" evidence="12">
    <location>
        <begin position="102"/>
        <end position="117"/>
    </location>
</feature>
<name>A0A6N7EGQ0_9MICO</name>
<keyword evidence="16" id="KW-1185">Reference proteome</keyword>
<dbReference type="Pfam" id="PF12768">
    <property type="entry name" value="Rax2"/>
    <property type="match status" value="1"/>
</dbReference>
<dbReference type="InterPro" id="IPR024982">
    <property type="entry name" value="Rax2-like_C"/>
</dbReference>
<dbReference type="SUPFAM" id="SSF49899">
    <property type="entry name" value="Concanavalin A-like lectins/glucanases"/>
    <property type="match status" value="1"/>
</dbReference>
<keyword evidence="8" id="KW-1015">Disulfide bond</keyword>
<keyword evidence="10" id="KW-0378">Hydrolase</keyword>
<evidence type="ECO:0000256" key="10">
    <source>
        <dbReference type="ARBA" id="ARBA00023295"/>
    </source>
</evidence>
<dbReference type="Pfam" id="PF18911">
    <property type="entry name" value="PKD_4"/>
    <property type="match status" value="3"/>
</dbReference>
<feature type="compositionally biased region" description="Polar residues" evidence="12">
    <location>
        <begin position="29"/>
        <end position="43"/>
    </location>
</feature>
<evidence type="ECO:0000256" key="8">
    <source>
        <dbReference type="ARBA" id="ARBA00023157"/>
    </source>
</evidence>
<dbReference type="EMBL" id="WHPC01000014">
    <property type="protein sequence ID" value="MPV36571.1"/>
    <property type="molecule type" value="Genomic_DNA"/>
</dbReference>
<keyword evidence="6" id="KW-1133">Transmembrane helix</keyword>
<dbReference type="InterPro" id="IPR001791">
    <property type="entry name" value="Laminin_G"/>
</dbReference>
<feature type="region of interest" description="Disordered" evidence="12">
    <location>
        <begin position="1"/>
        <end position="54"/>
    </location>
</feature>
<sequence length="1335" mass="138006">MRTSRLDAPSHTAHTPSELVYQPPRDPSNRSAGPSTRRPTANRETPPAAVASGSSTHDVGLIALNTLSTPPGRAATRLRLLVAALSAVVLTVSVSLVGASTTHADTAPADPSDPASPVTVSADELPTPQINGVVWSMAMVGDIVYVGGSFSNARPAGSPAGQNTVPRANMMAFNVTTGQMTSFAPTFNQQVRSISVSPDRSRIYVGGEFTTVNGQTRQRIAAFDANTGALVPNFAPSVNYHVRAVVATNSKVFVGGNFSGVGNADRRNLAAFNASNGALLDWAPQATGGIVDAITVNPQGTKVAVGGGFTALNGSSNPGYGLGMVDAVTGASLPFETNQWVRNGTVDGAIDTLATDGTYIYGGGWTFGRSGGTWEGVFAASWDDGKVHWLNDCHGDMYGVFPIGDVIYGAGHTHYCENIDGVRQGAGGVGDYPYYRGVAFGRDVTGTASWEPDQRRYYSFEGQPTSEHLAWFPNLNAGTYTGQFQGPWSVVGNSDYVVMGGEFTRVNGTSQQGLTRFTVSSRAPNDEGPTLFNATYPLNVSSTETGQVRINWRTNQDIDNENLTYRVYRDNQNGSGLVHTRTAEARFWNPYTMGFTDTGLAPGSTHRYRVAVTDPFGNIANSPWTNVTVASSGTNSDYVEAVYDDEPTDYWRMGEASGSTVADAVGFHPLTTSAGVTLGAGGAIGGDDDTAVTFSGDTTGMAVTTTPGNPPDVFTVETWFKTTTTAGGRIVGWSNRNTDRTSSKHDRQLYMDTSGRVHFGVKPNADRVVVTSPGTYNDGDWHHAVATLSGGGMTLYLDGERVGARSDVTVGEHLSIGYWRIGTDTLSGWPSAPAGGSFAGDIDEVAIYKTALSGARVAAHYAAATGAEPPNAAPVAAFDVATDALGVSVDGSDSSDADGTIASYAWTFGDGGTATGATASHTYAAPGTYDVTLTVTDNDGASRSLTKEVTVAAADAPPVAAFTTAVTGTTLAVDGRGSTDDGTIASYGWEFGDGGTATGATASHTYGSGGTFDVTLTVTDDNGQTDELTQQVTIAAANVAPTASFTTSPNGLTVGVDGTGSEDPDGTIASYAWTFGDGATATGATASHTYATAGTYDVTLTVTDDDGATKSLTQEVTVSAEATPLALDAFTRSVSNGWGSADLGGIWTRSGSSSNFSVAGGTGLIRMGSPGAGPGMVLGGISSTDTDMKVRVGADKAPTGGGTYLTVTPRYLPSGDRYFLDTRQTSTGQVIATLGRRVANSESYLQSRTVPGVTATAGQLLEVRVQAFGTSPTTVRAKVWTTGTPEPDAWTVSATDSTAGLQDAGGVALRAYLSGSATSAPVMGLFDDLWVGPTP</sequence>
<dbReference type="OrthoDB" id="9802683at2"/>
<evidence type="ECO:0000256" key="6">
    <source>
        <dbReference type="ARBA" id="ARBA00022989"/>
    </source>
</evidence>
<dbReference type="PANTHER" id="PTHR46730:SF4">
    <property type="entry name" value="POLYCYSTIC KIDNEY DISEASE PROTEIN 1-LIKE 1"/>
    <property type="match status" value="1"/>
</dbReference>
<dbReference type="PROSITE" id="PS50093">
    <property type="entry name" value="PKD"/>
    <property type="match status" value="3"/>
</dbReference>
<keyword evidence="5" id="KW-0677">Repeat</keyword>
<dbReference type="Gene3D" id="2.60.120.200">
    <property type="match status" value="1"/>
</dbReference>
<dbReference type="InterPro" id="IPR013320">
    <property type="entry name" value="ConA-like_dom_sf"/>
</dbReference>
<dbReference type="GO" id="GO:0042995">
    <property type="term" value="C:cell projection"/>
    <property type="evidence" value="ECO:0007669"/>
    <property type="project" value="UniProtKB-SubCell"/>
</dbReference>
<dbReference type="CDD" id="cd00146">
    <property type="entry name" value="PKD"/>
    <property type="match status" value="3"/>
</dbReference>
<keyword evidence="9" id="KW-0966">Cell projection</keyword>
<dbReference type="GO" id="GO:0016798">
    <property type="term" value="F:hydrolase activity, acting on glycosyl bonds"/>
    <property type="evidence" value="ECO:0007669"/>
    <property type="project" value="UniProtKB-KW"/>
</dbReference>
<keyword evidence="7" id="KW-0472">Membrane</keyword>
<dbReference type="SMART" id="SM00560">
    <property type="entry name" value="LamGL"/>
    <property type="match status" value="1"/>
</dbReference>
<evidence type="ECO:0000256" key="4">
    <source>
        <dbReference type="ARBA" id="ARBA00022729"/>
    </source>
</evidence>
<dbReference type="PROSITE" id="PS50853">
    <property type="entry name" value="FN3"/>
    <property type="match status" value="1"/>
</dbReference>
<dbReference type="SMART" id="SM00089">
    <property type="entry name" value="PKD"/>
    <property type="match status" value="3"/>
</dbReference>
<comment type="subcellular location">
    <subcellularLocation>
        <location evidence="2">Cell projection</location>
    </subcellularLocation>
    <subcellularLocation>
        <location evidence="1">Membrane</location>
        <topology evidence="1">Multi-pass membrane protein</topology>
    </subcellularLocation>
</comment>
<dbReference type="InterPro" id="IPR006558">
    <property type="entry name" value="LamG-like"/>
</dbReference>
<feature type="domain" description="PKD" evidence="13">
    <location>
        <begin position="870"/>
        <end position="951"/>
    </location>
</feature>
<feature type="region of interest" description="Disordered" evidence="12">
    <location>
        <begin position="102"/>
        <end position="124"/>
    </location>
</feature>
<dbReference type="Pfam" id="PF13385">
    <property type="entry name" value="Laminin_G_3"/>
    <property type="match status" value="1"/>
</dbReference>
<dbReference type="PANTHER" id="PTHR46730">
    <property type="entry name" value="POLYCYSTIN-1"/>
    <property type="match status" value="1"/>
</dbReference>
<dbReference type="InterPro" id="IPR022409">
    <property type="entry name" value="PKD/Chitinase_dom"/>
</dbReference>
<dbReference type="Gene3D" id="2.60.40.10">
    <property type="entry name" value="Immunoglobulins"/>
    <property type="match status" value="4"/>
</dbReference>
<evidence type="ECO:0000259" key="14">
    <source>
        <dbReference type="PROSITE" id="PS50853"/>
    </source>
</evidence>
<gene>
    <name evidence="15" type="ORF">GB881_05800</name>
</gene>
<dbReference type="Proteomes" id="UP000437709">
    <property type="component" value="Unassembled WGS sequence"/>
</dbReference>
<dbReference type="SUPFAM" id="SSF49265">
    <property type="entry name" value="Fibronectin type III"/>
    <property type="match status" value="1"/>
</dbReference>
<keyword evidence="11" id="KW-0624">Polysaccharide degradation</keyword>